<keyword evidence="6" id="KW-1185">Reference proteome</keyword>
<evidence type="ECO:0000313" key="6">
    <source>
        <dbReference type="Proteomes" id="UP000198855"/>
    </source>
</evidence>
<evidence type="ECO:0000256" key="2">
    <source>
        <dbReference type="ARBA" id="ARBA00022741"/>
    </source>
</evidence>
<proteinExistence type="predicted"/>
<dbReference type="CDD" id="cd03230">
    <property type="entry name" value="ABC_DR_subfamily_A"/>
    <property type="match status" value="1"/>
</dbReference>
<keyword evidence="2" id="KW-0547">Nucleotide-binding</keyword>
<feature type="domain" description="ABC transporter" evidence="4">
    <location>
        <begin position="1"/>
        <end position="233"/>
    </location>
</feature>
<dbReference type="Proteomes" id="UP000198855">
    <property type="component" value="Unassembled WGS sequence"/>
</dbReference>
<protein>
    <submittedName>
        <fullName evidence="5">ABC-2 type transport system ATP-binding protein</fullName>
    </submittedName>
</protein>
<dbReference type="InterPro" id="IPR027417">
    <property type="entry name" value="P-loop_NTPase"/>
</dbReference>
<dbReference type="SUPFAM" id="SSF52540">
    <property type="entry name" value="P-loop containing nucleoside triphosphate hydrolases"/>
    <property type="match status" value="1"/>
</dbReference>
<sequence>MTDNAVSLTEVELRRPHFQLGPIRLEVPKGYVTAIVGPNGSGKSSTFRLILDLIKPDKGNIKLLGQNISEEEDWQTKSKVGYLPELFSPHDDKLKASSKTDFVKKWYADWDVNRYQELLRLFEVDDSIKLGKMSKGMRRKYELALVLSHHPELLLLDEPSSGLDPLAWRTMIDVLHRYMEPGDRTILMASHIVEEVKRLADYIVFMVHGRVLGVYEKDELFGSWHAFYVHGEQVSRKLVQAMPGQCAIEEAGGGMLRVITRKAPDAEAWCGHEGITISHRQALQLDDILAILVEQERARLRS</sequence>
<evidence type="ECO:0000256" key="3">
    <source>
        <dbReference type="ARBA" id="ARBA00022840"/>
    </source>
</evidence>
<reference evidence="6" key="1">
    <citation type="submission" date="2016-10" db="EMBL/GenBank/DDBJ databases">
        <authorList>
            <person name="Varghese N."/>
            <person name="Submissions S."/>
        </authorList>
    </citation>
    <scope>NUCLEOTIDE SEQUENCE [LARGE SCALE GENOMIC DNA]</scope>
    <source>
        <strain evidence="6">CGMCC 1.10784</strain>
    </source>
</reference>
<dbReference type="PANTHER" id="PTHR42939:SF3">
    <property type="entry name" value="ABC TRANSPORTER ATP-BINDING COMPONENT"/>
    <property type="match status" value="1"/>
</dbReference>
<dbReference type="Gene3D" id="3.40.50.300">
    <property type="entry name" value="P-loop containing nucleotide triphosphate hydrolases"/>
    <property type="match status" value="1"/>
</dbReference>
<dbReference type="InterPro" id="IPR017871">
    <property type="entry name" value="ABC_transporter-like_CS"/>
</dbReference>
<evidence type="ECO:0000256" key="1">
    <source>
        <dbReference type="ARBA" id="ARBA00022448"/>
    </source>
</evidence>
<dbReference type="RefSeq" id="WP_091184171.1">
    <property type="nucleotide sequence ID" value="NZ_FOMT01000002.1"/>
</dbReference>
<dbReference type="InterPro" id="IPR003593">
    <property type="entry name" value="AAA+_ATPase"/>
</dbReference>
<dbReference type="OrthoDB" id="2960217at2"/>
<keyword evidence="1" id="KW-0813">Transport</keyword>
<dbReference type="Pfam" id="PF00005">
    <property type="entry name" value="ABC_tran"/>
    <property type="match status" value="1"/>
</dbReference>
<dbReference type="InterPro" id="IPR003439">
    <property type="entry name" value="ABC_transporter-like_ATP-bd"/>
</dbReference>
<gene>
    <name evidence="5" type="ORF">SAMN05216378_2015</name>
</gene>
<dbReference type="STRING" id="1045775.SAMN05216378_2015"/>
<evidence type="ECO:0000259" key="4">
    <source>
        <dbReference type="PROSITE" id="PS50893"/>
    </source>
</evidence>
<dbReference type="InterPro" id="IPR051782">
    <property type="entry name" value="ABC_Transporter_VariousFunc"/>
</dbReference>
<dbReference type="GO" id="GO:0016887">
    <property type="term" value="F:ATP hydrolysis activity"/>
    <property type="evidence" value="ECO:0007669"/>
    <property type="project" value="InterPro"/>
</dbReference>
<accession>A0A1I1X545</accession>
<dbReference type="EMBL" id="FOMT01000002">
    <property type="protein sequence ID" value="SFE02526.1"/>
    <property type="molecule type" value="Genomic_DNA"/>
</dbReference>
<organism evidence="5 6">
    <name type="scientific">Paenibacillus catalpae</name>
    <dbReference type="NCBI Taxonomy" id="1045775"/>
    <lineage>
        <taxon>Bacteria</taxon>
        <taxon>Bacillati</taxon>
        <taxon>Bacillota</taxon>
        <taxon>Bacilli</taxon>
        <taxon>Bacillales</taxon>
        <taxon>Paenibacillaceae</taxon>
        <taxon>Paenibacillus</taxon>
    </lineage>
</organism>
<dbReference type="PANTHER" id="PTHR42939">
    <property type="entry name" value="ABC TRANSPORTER ATP-BINDING PROTEIN ALBC-RELATED"/>
    <property type="match status" value="1"/>
</dbReference>
<dbReference type="PROSITE" id="PS50893">
    <property type="entry name" value="ABC_TRANSPORTER_2"/>
    <property type="match status" value="1"/>
</dbReference>
<dbReference type="AlphaFoldDB" id="A0A1I1X545"/>
<dbReference type="PROSITE" id="PS00211">
    <property type="entry name" value="ABC_TRANSPORTER_1"/>
    <property type="match status" value="1"/>
</dbReference>
<keyword evidence="3 5" id="KW-0067">ATP-binding</keyword>
<evidence type="ECO:0000313" key="5">
    <source>
        <dbReference type="EMBL" id="SFE02526.1"/>
    </source>
</evidence>
<dbReference type="SMART" id="SM00382">
    <property type="entry name" value="AAA"/>
    <property type="match status" value="1"/>
</dbReference>
<name>A0A1I1X545_9BACL</name>
<dbReference type="GO" id="GO:0005524">
    <property type="term" value="F:ATP binding"/>
    <property type="evidence" value="ECO:0007669"/>
    <property type="project" value="UniProtKB-KW"/>
</dbReference>